<evidence type="ECO:0000313" key="3">
    <source>
        <dbReference type="Proteomes" id="UP000054248"/>
    </source>
</evidence>
<proteinExistence type="predicted"/>
<evidence type="ECO:0008006" key="4">
    <source>
        <dbReference type="Google" id="ProtNLM"/>
    </source>
</evidence>
<dbReference type="Proteomes" id="UP000054248">
    <property type="component" value="Unassembled WGS sequence"/>
</dbReference>
<name>A0A0C3QQQ1_9AGAM</name>
<dbReference type="AlphaFoldDB" id="A0A0C3QQQ1"/>
<keyword evidence="3" id="KW-1185">Reference proteome</keyword>
<reference evidence="2 3" key="1">
    <citation type="submission" date="2014-04" db="EMBL/GenBank/DDBJ databases">
        <authorList>
            <consortium name="DOE Joint Genome Institute"/>
            <person name="Kuo A."/>
            <person name="Girlanda M."/>
            <person name="Perotto S."/>
            <person name="Kohler A."/>
            <person name="Nagy L.G."/>
            <person name="Floudas D."/>
            <person name="Copeland A."/>
            <person name="Barry K.W."/>
            <person name="Cichocki N."/>
            <person name="Veneault-Fourrey C."/>
            <person name="LaButti K."/>
            <person name="Lindquist E.A."/>
            <person name="Lipzen A."/>
            <person name="Lundell T."/>
            <person name="Morin E."/>
            <person name="Murat C."/>
            <person name="Sun H."/>
            <person name="Tunlid A."/>
            <person name="Henrissat B."/>
            <person name="Grigoriev I.V."/>
            <person name="Hibbett D.S."/>
            <person name="Martin F."/>
            <person name="Nordberg H.P."/>
            <person name="Cantor M.N."/>
            <person name="Hua S.X."/>
        </authorList>
    </citation>
    <scope>NUCLEOTIDE SEQUENCE [LARGE SCALE GENOMIC DNA]</scope>
    <source>
        <strain evidence="2 3">MUT 4182</strain>
    </source>
</reference>
<sequence>MLVLRDPYSEVDQLHIWDRSTGMLLKTIRAGARVMAWSPSNSGPFMLATANGNRIDIRTAPRFPEPELYQSSLTSPEPPFSLIGPPS</sequence>
<organism evidence="2 3">
    <name type="scientific">Tulasnella calospora MUT 4182</name>
    <dbReference type="NCBI Taxonomy" id="1051891"/>
    <lineage>
        <taxon>Eukaryota</taxon>
        <taxon>Fungi</taxon>
        <taxon>Dikarya</taxon>
        <taxon>Basidiomycota</taxon>
        <taxon>Agaricomycotina</taxon>
        <taxon>Agaricomycetes</taxon>
        <taxon>Cantharellales</taxon>
        <taxon>Tulasnellaceae</taxon>
        <taxon>Tulasnella</taxon>
    </lineage>
</organism>
<protein>
    <recommendedName>
        <fullName evidence="4">Anaphase-promoting complex subunit 4 WD40 domain-containing protein</fullName>
    </recommendedName>
</protein>
<evidence type="ECO:0000256" key="1">
    <source>
        <dbReference type="SAM" id="MobiDB-lite"/>
    </source>
</evidence>
<feature type="region of interest" description="Disordered" evidence="1">
    <location>
        <begin position="67"/>
        <end position="87"/>
    </location>
</feature>
<dbReference type="EMBL" id="KN822968">
    <property type="protein sequence ID" value="KIO30866.1"/>
    <property type="molecule type" value="Genomic_DNA"/>
</dbReference>
<evidence type="ECO:0000313" key="2">
    <source>
        <dbReference type="EMBL" id="KIO30866.1"/>
    </source>
</evidence>
<dbReference type="HOGENOM" id="CLU_2484979_0_0_1"/>
<accession>A0A0C3QQQ1</accession>
<reference evidence="3" key="2">
    <citation type="submission" date="2015-01" db="EMBL/GenBank/DDBJ databases">
        <title>Evolutionary Origins and Diversification of the Mycorrhizal Mutualists.</title>
        <authorList>
            <consortium name="DOE Joint Genome Institute"/>
            <consortium name="Mycorrhizal Genomics Consortium"/>
            <person name="Kohler A."/>
            <person name="Kuo A."/>
            <person name="Nagy L.G."/>
            <person name="Floudas D."/>
            <person name="Copeland A."/>
            <person name="Barry K.W."/>
            <person name="Cichocki N."/>
            <person name="Veneault-Fourrey C."/>
            <person name="LaButti K."/>
            <person name="Lindquist E.A."/>
            <person name="Lipzen A."/>
            <person name="Lundell T."/>
            <person name="Morin E."/>
            <person name="Murat C."/>
            <person name="Riley R."/>
            <person name="Ohm R."/>
            <person name="Sun H."/>
            <person name="Tunlid A."/>
            <person name="Henrissat B."/>
            <person name="Grigoriev I.V."/>
            <person name="Hibbett D.S."/>
            <person name="Martin F."/>
        </authorList>
    </citation>
    <scope>NUCLEOTIDE SEQUENCE [LARGE SCALE GENOMIC DNA]</scope>
    <source>
        <strain evidence="3">MUT 4182</strain>
    </source>
</reference>
<dbReference type="OrthoDB" id="3221805at2759"/>
<gene>
    <name evidence="2" type="ORF">M407DRAFT_242077</name>
</gene>